<sequence length="120" mass="13883">MPRPRKSLLCAEHARCCSWLSAAAVRVREPLRAGTMRPSTDQLLKHSFIRDQPTERQVRIQLKDHIDRTRKKRGEKEETEYEYSGSEEEEDNVGEEGEPRCVFHQGRGAALYVCVVLGWE</sequence>
<name>A0A401PXZ4_SCYTO</name>
<keyword evidence="3" id="KW-1185">Reference proteome</keyword>
<evidence type="ECO:0000313" key="2">
    <source>
        <dbReference type="EMBL" id="GCB78009.1"/>
    </source>
</evidence>
<dbReference type="GO" id="GO:0005829">
    <property type="term" value="C:cytosol"/>
    <property type="evidence" value="ECO:0007669"/>
    <property type="project" value="TreeGrafter"/>
</dbReference>
<protein>
    <submittedName>
        <fullName evidence="2">Uncharacterized protein</fullName>
    </submittedName>
</protein>
<dbReference type="InterPro" id="IPR051700">
    <property type="entry name" value="STE20_Ser-Thr_kinase"/>
</dbReference>
<gene>
    <name evidence="2" type="ORF">scyTo_0016773</name>
</gene>
<accession>A0A401PXZ4</accession>
<feature type="region of interest" description="Disordered" evidence="1">
    <location>
        <begin position="63"/>
        <end position="97"/>
    </location>
</feature>
<feature type="compositionally biased region" description="Acidic residues" evidence="1">
    <location>
        <begin position="77"/>
        <end position="96"/>
    </location>
</feature>
<dbReference type="EMBL" id="BFAA01010368">
    <property type="protein sequence ID" value="GCB78009.1"/>
    <property type="molecule type" value="Genomic_DNA"/>
</dbReference>
<proteinExistence type="predicted"/>
<comment type="caution">
    <text evidence="2">The sequence shown here is derived from an EMBL/GenBank/DDBJ whole genome shotgun (WGS) entry which is preliminary data.</text>
</comment>
<dbReference type="AlphaFoldDB" id="A0A401PXZ4"/>
<organism evidence="2 3">
    <name type="scientific">Scyliorhinus torazame</name>
    <name type="common">Cloudy catshark</name>
    <name type="synonym">Catulus torazame</name>
    <dbReference type="NCBI Taxonomy" id="75743"/>
    <lineage>
        <taxon>Eukaryota</taxon>
        <taxon>Metazoa</taxon>
        <taxon>Chordata</taxon>
        <taxon>Craniata</taxon>
        <taxon>Vertebrata</taxon>
        <taxon>Chondrichthyes</taxon>
        <taxon>Elasmobranchii</taxon>
        <taxon>Galeomorphii</taxon>
        <taxon>Galeoidea</taxon>
        <taxon>Carcharhiniformes</taxon>
        <taxon>Scyliorhinidae</taxon>
        <taxon>Scyliorhinus</taxon>
    </lineage>
</organism>
<dbReference type="OrthoDB" id="9909166at2759"/>
<dbReference type="PANTHER" id="PTHR47096">
    <property type="entry name" value="MISSHAPEN LIKE KINASE 1"/>
    <property type="match status" value="1"/>
</dbReference>
<dbReference type="Proteomes" id="UP000288216">
    <property type="component" value="Unassembled WGS sequence"/>
</dbReference>
<reference evidence="2 3" key="1">
    <citation type="journal article" date="2018" name="Nat. Ecol. Evol.">
        <title>Shark genomes provide insights into elasmobranch evolution and the origin of vertebrates.</title>
        <authorList>
            <person name="Hara Y"/>
            <person name="Yamaguchi K"/>
            <person name="Onimaru K"/>
            <person name="Kadota M"/>
            <person name="Koyanagi M"/>
            <person name="Keeley SD"/>
            <person name="Tatsumi K"/>
            <person name="Tanaka K"/>
            <person name="Motone F"/>
            <person name="Kageyama Y"/>
            <person name="Nozu R"/>
            <person name="Adachi N"/>
            <person name="Nishimura O"/>
            <person name="Nakagawa R"/>
            <person name="Tanegashima C"/>
            <person name="Kiyatake I"/>
            <person name="Matsumoto R"/>
            <person name="Murakumo K"/>
            <person name="Nishida K"/>
            <person name="Terakita A"/>
            <person name="Kuratani S"/>
            <person name="Sato K"/>
            <person name="Hyodo S Kuraku.S."/>
        </authorList>
    </citation>
    <scope>NUCLEOTIDE SEQUENCE [LARGE SCALE GENOMIC DNA]</scope>
</reference>
<evidence type="ECO:0000313" key="3">
    <source>
        <dbReference type="Proteomes" id="UP000288216"/>
    </source>
</evidence>
<evidence type="ECO:0000256" key="1">
    <source>
        <dbReference type="SAM" id="MobiDB-lite"/>
    </source>
</evidence>
<dbReference type="PANTHER" id="PTHR47096:SF1">
    <property type="entry name" value="MISSHAPEN LIKE KINASE 1"/>
    <property type="match status" value="1"/>
</dbReference>
<dbReference type="STRING" id="75743.A0A401PXZ4"/>